<name>A0A1H6M7K3_9BACT</name>
<dbReference type="PROSITE" id="PS51257">
    <property type="entry name" value="PROKAR_LIPOPROTEIN"/>
    <property type="match status" value="1"/>
</dbReference>
<dbReference type="EMBL" id="LT629973">
    <property type="protein sequence ID" value="SEH93628.1"/>
    <property type="molecule type" value="Genomic_DNA"/>
</dbReference>
<evidence type="ECO:0000313" key="3">
    <source>
        <dbReference type="Proteomes" id="UP000176204"/>
    </source>
</evidence>
<evidence type="ECO:0008006" key="4">
    <source>
        <dbReference type="Google" id="ProtNLM"/>
    </source>
</evidence>
<feature type="coiled-coil region" evidence="1">
    <location>
        <begin position="37"/>
        <end position="81"/>
    </location>
</feature>
<keyword evidence="3" id="KW-1185">Reference proteome</keyword>
<dbReference type="KEGG" id="agl:PYTT_1865"/>
<evidence type="ECO:0000256" key="1">
    <source>
        <dbReference type="SAM" id="Coils"/>
    </source>
</evidence>
<reference evidence="3" key="1">
    <citation type="submission" date="2016-09" db="EMBL/GenBank/DDBJ databases">
        <authorList>
            <person name="Koehorst J."/>
        </authorList>
    </citation>
    <scope>NUCLEOTIDE SEQUENCE [LARGE SCALE GENOMIC DNA]</scope>
</reference>
<evidence type="ECO:0000313" key="2">
    <source>
        <dbReference type="EMBL" id="SEH93628.1"/>
    </source>
</evidence>
<dbReference type="Proteomes" id="UP000176204">
    <property type="component" value="Chromosome I"/>
</dbReference>
<sequence>MIAPVKMNSLLKASLGCLGTVAFLASCDPAGSDEREVQQLKKDNARIVAQIGEMQKAVDHVDTLRKQASVLTDKLREMSEEIASASPRERNEVYGEPLVRTVKNFPVTDDLEKNGIALEKIGRAYADRREELHAAEEAKKERRDDLQARRAKFLGNEEFQQLKKPATL</sequence>
<dbReference type="STRING" id="1679444.PYTT_1865"/>
<accession>A0A1H6M7K3</accession>
<protein>
    <recommendedName>
        <fullName evidence="4">Lipoprotein</fullName>
    </recommendedName>
</protein>
<organism evidence="2 3">
    <name type="scientific">Akkermansia glycaniphila</name>
    <dbReference type="NCBI Taxonomy" id="1679444"/>
    <lineage>
        <taxon>Bacteria</taxon>
        <taxon>Pseudomonadati</taxon>
        <taxon>Verrucomicrobiota</taxon>
        <taxon>Verrucomicrobiia</taxon>
        <taxon>Verrucomicrobiales</taxon>
        <taxon>Akkermansiaceae</taxon>
        <taxon>Akkermansia</taxon>
    </lineage>
</organism>
<keyword evidence="1" id="KW-0175">Coiled coil</keyword>
<gene>
    <name evidence="2" type="ORF">PYTT_1865</name>
</gene>
<proteinExistence type="predicted"/>
<dbReference type="AlphaFoldDB" id="A0A1H6M7K3"/>